<evidence type="ECO:0000256" key="8">
    <source>
        <dbReference type="SAM" id="Phobius"/>
    </source>
</evidence>
<feature type="transmembrane region" description="Helical" evidence="8">
    <location>
        <begin position="231"/>
        <end position="253"/>
    </location>
</feature>
<accession>A0ABS3BJD2</accession>
<sequence length="492" mass="52344">MNAVAPHLLLLSVVLPFGALALALWPGGRFFYRYTLPWLPLPALCLGMLAPDSSLELPWLLNGGLWLVDDLRRTFLVVTALVWSVSGLFAVGYLKRVHQTRFCVFWTLTLAGNLGLIVAADIASFYSFFALMTFAGYGLVVHEGTVDANRAGRIYLAMAVAGEMAILAGLLMSAELADSARLSDLPGAIARSEQRDLIVLLLLAGFGVKAGLPLLHFWLPLAHPVAPTPASAVLSGAMIKAGLLGWMLTLPFGEVSMPVWGNALVLLGVLGALGGAALGLGQRRAKAVLAYSSISQMGLMVLMVGAALAEARQAGTLLAVVALYGLHHGLAKGSLFLSTALALPERRSGRWLLWGLIALPGLSLAGLPFTSGSAAKLAMKDVLAPPDYHFAMASWLPAFMSAGAVATMLLILRFLQVQNQGAARGDNVLCLWLGWAASLLASVLLFWVLPWPESVPDKRWLHEMLAGAWGLTWPMLLAIGSAAVVACLFRQR</sequence>
<feature type="transmembrane region" description="Helical" evidence="8">
    <location>
        <begin position="101"/>
        <end position="119"/>
    </location>
</feature>
<feature type="transmembrane region" description="Helical" evidence="8">
    <location>
        <begin position="75"/>
        <end position="94"/>
    </location>
</feature>
<gene>
    <name evidence="10" type="ORF">JYP53_13155</name>
</gene>
<evidence type="ECO:0000256" key="3">
    <source>
        <dbReference type="ARBA" id="ARBA00022692"/>
    </source>
</evidence>
<dbReference type="Proteomes" id="UP000664344">
    <property type="component" value="Unassembled WGS sequence"/>
</dbReference>
<evidence type="ECO:0000313" key="11">
    <source>
        <dbReference type="Proteomes" id="UP000664344"/>
    </source>
</evidence>
<evidence type="ECO:0000256" key="1">
    <source>
        <dbReference type="ARBA" id="ARBA00004651"/>
    </source>
</evidence>
<keyword evidence="4 8" id="KW-1133">Transmembrane helix</keyword>
<keyword evidence="11" id="KW-1185">Reference proteome</keyword>
<feature type="transmembrane region" description="Helical" evidence="8">
    <location>
        <begin position="154"/>
        <end position="177"/>
    </location>
</feature>
<comment type="subcellular location">
    <subcellularLocation>
        <location evidence="1">Cell membrane</location>
        <topology evidence="1">Multi-pass membrane protein</topology>
    </subcellularLocation>
    <subcellularLocation>
        <location evidence="7">Membrane</location>
        <topology evidence="7">Multi-pass membrane protein</topology>
    </subcellularLocation>
</comment>
<feature type="transmembrane region" description="Helical" evidence="8">
    <location>
        <begin position="125"/>
        <end position="142"/>
    </location>
</feature>
<evidence type="ECO:0000256" key="2">
    <source>
        <dbReference type="ARBA" id="ARBA00022475"/>
    </source>
</evidence>
<feature type="transmembrane region" description="Helical" evidence="8">
    <location>
        <begin position="314"/>
        <end position="331"/>
    </location>
</feature>
<reference evidence="10 11" key="1">
    <citation type="submission" date="2021-02" db="EMBL/GenBank/DDBJ databases">
        <title>PHA producing bacteria isolated from coastal sediment in Guangdong, Shenzhen.</title>
        <authorList>
            <person name="Zheng W."/>
            <person name="Yu S."/>
            <person name="Huang Y."/>
        </authorList>
    </citation>
    <scope>NUCLEOTIDE SEQUENCE [LARGE SCALE GENOMIC DNA]</scope>
    <source>
        <strain evidence="10 11">TN21-5</strain>
    </source>
</reference>
<dbReference type="RefSeq" id="WP_051146525.1">
    <property type="nucleotide sequence ID" value="NZ_JAFKDB010000019.1"/>
</dbReference>
<keyword evidence="5" id="KW-0560">Oxidoreductase</keyword>
<feature type="transmembrane region" description="Helical" evidence="8">
    <location>
        <begin position="197"/>
        <end position="219"/>
    </location>
</feature>
<keyword evidence="6 8" id="KW-0472">Membrane</keyword>
<feature type="transmembrane region" description="Helical" evidence="8">
    <location>
        <begin position="427"/>
        <end position="449"/>
    </location>
</feature>
<feature type="transmembrane region" description="Helical" evidence="8">
    <location>
        <begin position="390"/>
        <end position="415"/>
    </location>
</feature>
<keyword evidence="2" id="KW-1003">Cell membrane</keyword>
<evidence type="ECO:0000256" key="7">
    <source>
        <dbReference type="RuleBase" id="RU000320"/>
    </source>
</evidence>
<feature type="transmembrane region" description="Helical" evidence="8">
    <location>
        <begin position="469"/>
        <end position="489"/>
    </location>
</feature>
<dbReference type="EMBL" id="JAFKDB010000019">
    <property type="protein sequence ID" value="MBN7770847.1"/>
    <property type="molecule type" value="Genomic_DNA"/>
</dbReference>
<organism evidence="10 11">
    <name type="scientific">Marinobacter daepoensis</name>
    <dbReference type="NCBI Taxonomy" id="262077"/>
    <lineage>
        <taxon>Bacteria</taxon>
        <taxon>Pseudomonadati</taxon>
        <taxon>Pseudomonadota</taxon>
        <taxon>Gammaproteobacteria</taxon>
        <taxon>Pseudomonadales</taxon>
        <taxon>Marinobacteraceae</taxon>
        <taxon>Marinobacter</taxon>
    </lineage>
</organism>
<dbReference type="PANTHER" id="PTHR42682">
    <property type="entry name" value="HYDROGENASE-4 COMPONENT F"/>
    <property type="match status" value="1"/>
</dbReference>
<evidence type="ECO:0000313" key="10">
    <source>
        <dbReference type="EMBL" id="MBN7770847.1"/>
    </source>
</evidence>
<comment type="caution">
    <text evidence="10">The sequence shown here is derived from an EMBL/GenBank/DDBJ whole genome shotgun (WGS) entry which is preliminary data.</text>
</comment>
<proteinExistence type="predicted"/>
<dbReference type="InterPro" id="IPR052175">
    <property type="entry name" value="ComplexI-like_HydComp"/>
</dbReference>
<dbReference type="PANTHER" id="PTHR42682:SF4">
    <property type="entry name" value="NADH-UBIQUINONE_PLASTOQUINONE"/>
    <property type="match status" value="1"/>
</dbReference>
<evidence type="ECO:0000256" key="5">
    <source>
        <dbReference type="ARBA" id="ARBA00023002"/>
    </source>
</evidence>
<keyword evidence="3 7" id="KW-0812">Transmembrane</keyword>
<feature type="transmembrane region" description="Helical" evidence="8">
    <location>
        <begin position="288"/>
        <end position="308"/>
    </location>
</feature>
<protein>
    <recommendedName>
        <fullName evidence="9">NADH:quinone oxidoreductase/Mrp antiporter transmembrane domain-containing protein</fullName>
    </recommendedName>
</protein>
<evidence type="ECO:0000259" key="9">
    <source>
        <dbReference type="Pfam" id="PF00361"/>
    </source>
</evidence>
<dbReference type="InterPro" id="IPR001750">
    <property type="entry name" value="ND/Mrp_TM"/>
</dbReference>
<feature type="domain" description="NADH:quinone oxidoreductase/Mrp antiporter transmembrane" evidence="9">
    <location>
        <begin position="119"/>
        <end position="344"/>
    </location>
</feature>
<evidence type="ECO:0000256" key="4">
    <source>
        <dbReference type="ARBA" id="ARBA00022989"/>
    </source>
</evidence>
<dbReference type="Pfam" id="PF00361">
    <property type="entry name" value="Proton_antipo_M"/>
    <property type="match status" value="1"/>
</dbReference>
<evidence type="ECO:0000256" key="6">
    <source>
        <dbReference type="ARBA" id="ARBA00023136"/>
    </source>
</evidence>
<name>A0ABS3BJD2_9GAMM</name>
<feature type="transmembrane region" description="Helical" evidence="8">
    <location>
        <begin position="351"/>
        <end position="370"/>
    </location>
</feature>
<feature type="transmembrane region" description="Helical" evidence="8">
    <location>
        <begin position="259"/>
        <end position="281"/>
    </location>
</feature>